<feature type="transmembrane region" description="Helical" evidence="2">
    <location>
        <begin position="116"/>
        <end position="149"/>
    </location>
</feature>
<sequence length="270" mass="29482">MEKYMEHQNVNSNPNAIPEDNQEVFIPDGQSLSSTEGVKWIGQAWQLVKNKWGMWILLYIIYSVCMAGLVLIPFLGIFACIFNPVFIGGMIAVCEKQRTSGEFELGLLFSGFQKNFASLLGVGALTLGIILLGFIAMFIVGGSAVINILLTAAQHGEIPAEMLQNSLSSLFLGIFILMVFSIVNAALTWFAPALIIIHDLKFGAAVSMSLAAVKKNLLPGLLFFITVAVIFIISVMTFGLGFLISIPILLVSYYSSYRSIFIGKEKSSTF</sequence>
<comment type="caution">
    <text evidence="3">The sequence shown here is derived from an EMBL/GenBank/DDBJ whole genome shotgun (WGS) entry which is preliminary data.</text>
</comment>
<keyword evidence="2" id="KW-1133">Transmembrane helix</keyword>
<organism evidence="3 4">
    <name type="scientific">Photorhabdus luminescens subsp. mexicana</name>
    <dbReference type="NCBI Taxonomy" id="2100167"/>
    <lineage>
        <taxon>Bacteria</taxon>
        <taxon>Pseudomonadati</taxon>
        <taxon>Pseudomonadota</taxon>
        <taxon>Gammaproteobacteria</taxon>
        <taxon>Enterobacterales</taxon>
        <taxon>Morganellaceae</taxon>
        <taxon>Photorhabdus</taxon>
    </lineage>
</organism>
<dbReference type="InterPro" id="IPR047798">
    <property type="entry name" value="BPSS1780-like"/>
</dbReference>
<keyword evidence="2" id="KW-0472">Membrane</keyword>
<reference evidence="3 4" key="1">
    <citation type="journal article" date="2019" name="Int. J. Syst. Evol. Microbiol.">
        <title>Photorhabdus khanii subsp. guanajuatensis subsp. nov., isolated from Heterorhabditis atacamensis, and Photorhabdus luminescens subsp. mexicana subsp. nov., isolated from Heterorhabditis mexicana entomopathogenic nematodes.</title>
        <authorList>
            <person name="Machado R.A.R."/>
            <person name="Bruno P."/>
            <person name="Arce C.C.M."/>
            <person name="Liechti N."/>
            <person name="Kohler A."/>
            <person name="Bernal J."/>
            <person name="Bruggmann R."/>
            <person name="Turlings T.C.J."/>
        </authorList>
    </citation>
    <scope>NUCLEOTIDE SEQUENCE [LARGE SCALE GENOMIC DNA]</scope>
    <source>
        <strain evidence="3 4">MEX47-22</strain>
    </source>
</reference>
<feature type="region of interest" description="Disordered" evidence="1">
    <location>
        <begin position="1"/>
        <end position="22"/>
    </location>
</feature>
<evidence type="ECO:0000313" key="4">
    <source>
        <dbReference type="Proteomes" id="UP000295550"/>
    </source>
</evidence>
<name>A0A4R4JJ27_PHOLU</name>
<protein>
    <recommendedName>
        <fullName evidence="5">DUF2189 domain-containing protein</fullName>
    </recommendedName>
</protein>
<evidence type="ECO:0000313" key="3">
    <source>
        <dbReference type="EMBL" id="TDB54148.1"/>
    </source>
</evidence>
<dbReference type="AlphaFoldDB" id="A0A4R4JJ27"/>
<dbReference type="Proteomes" id="UP000295550">
    <property type="component" value="Unassembled WGS sequence"/>
</dbReference>
<accession>A0A4R4JJ27</accession>
<feature type="transmembrane region" description="Helical" evidence="2">
    <location>
        <begin position="217"/>
        <end position="250"/>
    </location>
</feature>
<feature type="transmembrane region" description="Helical" evidence="2">
    <location>
        <begin position="56"/>
        <end position="79"/>
    </location>
</feature>
<dbReference type="NCBIfam" id="NF041043">
    <property type="entry name" value="BPSS1780_fam"/>
    <property type="match status" value="1"/>
</dbReference>
<dbReference type="EMBL" id="PUJX01000005">
    <property type="protein sequence ID" value="TDB54148.1"/>
    <property type="molecule type" value="Genomic_DNA"/>
</dbReference>
<proteinExistence type="predicted"/>
<evidence type="ECO:0008006" key="5">
    <source>
        <dbReference type="Google" id="ProtNLM"/>
    </source>
</evidence>
<keyword evidence="2" id="KW-0812">Transmembrane</keyword>
<gene>
    <name evidence="3" type="ORF">C5468_06375</name>
</gene>
<feature type="transmembrane region" description="Helical" evidence="2">
    <location>
        <begin position="170"/>
        <end position="197"/>
    </location>
</feature>
<evidence type="ECO:0000256" key="2">
    <source>
        <dbReference type="SAM" id="Phobius"/>
    </source>
</evidence>
<evidence type="ECO:0000256" key="1">
    <source>
        <dbReference type="SAM" id="MobiDB-lite"/>
    </source>
</evidence>